<dbReference type="InterPro" id="IPR050250">
    <property type="entry name" value="Macrolide_Exporter_MacB"/>
</dbReference>
<dbReference type="PANTHER" id="PTHR30572">
    <property type="entry name" value="MEMBRANE COMPONENT OF TRANSPORTER-RELATED"/>
    <property type="match status" value="1"/>
</dbReference>
<name>A0AAE3HGG6_9FIRM</name>
<dbReference type="Proteomes" id="UP001205748">
    <property type="component" value="Unassembled WGS sequence"/>
</dbReference>
<feature type="transmembrane region" description="Helical" evidence="7">
    <location>
        <begin position="250"/>
        <end position="269"/>
    </location>
</feature>
<feature type="transmembrane region" description="Helical" evidence="7">
    <location>
        <begin position="417"/>
        <end position="435"/>
    </location>
</feature>
<keyword evidence="3 7" id="KW-0812">Transmembrane</keyword>
<feature type="transmembrane region" description="Helical" evidence="7">
    <location>
        <begin position="290"/>
        <end position="319"/>
    </location>
</feature>
<feature type="transmembrane region" description="Helical" evidence="7">
    <location>
        <begin position="339"/>
        <end position="361"/>
    </location>
</feature>
<evidence type="ECO:0000259" key="9">
    <source>
        <dbReference type="Pfam" id="PF12704"/>
    </source>
</evidence>
<dbReference type="InterPro" id="IPR003838">
    <property type="entry name" value="ABC3_permease_C"/>
</dbReference>
<feature type="transmembrane region" description="Helical" evidence="7">
    <location>
        <begin position="20"/>
        <end position="39"/>
    </location>
</feature>
<feature type="transmembrane region" description="Helical" evidence="7">
    <location>
        <begin position="803"/>
        <end position="829"/>
    </location>
</feature>
<dbReference type="GO" id="GO:0005886">
    <property type="term" value="C:plasma membrane"/>
    <property type="evidence" value="ECO:0007669"/>
    <property type="project" value="UniProtKB-SubCell"/>
</dbReference>
<keyword evidence="4 7" id="KW-1133">Transmembrane helix</keyword>
<dbReference type="PANTHER" id="PTHR30572:SF4">
    <property type="entry name" value="ABC TRANSPORTER PERMEASE YTRF"/>
    <property type="match status" value="1"/>
</dbReference>
<evidence type="ECO:0000256" key="5">
    <source>
        <dbReference type="ARBA" id="ARBA00023136"/>
    </source>
</evidence>
<dbReference type="InterPro" id="IPR025857">
    <property type="entry name" value="MacB_PCD"/>
</dbReference>
<feature type="domain" description="ABC3 transporter permease C-terminal" evidence="8">
    <location>
        <begin position="754"/>
        <end position="875"/>
    </location>
</feature>
<gene>
    <name evidence="10" type="ORF">NSA47_06255</name>
</gene>
<accession>A0AAE3HGG6</accession>
<comment type="subcellular location">
    <subcellularLocation>
        <location evidence="1">Cell membrane</location>
        <topology evidence="1">Multi-pass membrane protein</topology>
    </subcellularLocation>
</comment>
<dbReference type="RefSeq" id="WP_257530101.1">
    <property type="nucleotide sequence ID" value="NZ_JANKAS010000004.1"/>
</dbReference>
<comment type="similarity">
    <text evidence="6">Belongs to the ABC-4 integral membrane protein family.</text>
</comment>
<comment type="caution">
    <text evidence="10">The sequence shown here is derived from an EMBL/GenBank/DDBJ whole genome shotgun (WGS) entry which is preliminary data.</text>
</comment>
<dbReference type="GO" id="GO:0022857">
    <property type="term" value="F:transmembrane transporter activity"/>
    <property type="evidence" value="ECO:0007669"/>
    <property type="project" value="TreeGrafter"/>
</dbReference>
<dbReference type="Pfam" id="PF02687">
    <property type="entry name" value="FtsX"/>
    <property type="match status" value="2"/>
</dbReference>
<reference evidence="10" key="1">
    <citation type="submission" date="2022-07" db="EMBL/GenBank/DDBJ databases">
        <title>Enhanced cultured diversity of the mouse gut microbiota enables custom-made synthetic communities.</title>
        <authorList>
            <person name="Afrizal A."/>
        </authorList>
    </citation>
    <scope>NUCLEOTIDE SEQUENCE</scope>
    <source>
        <strain evidence="10">DSM 28593</strain>
    </source>
</reference>
<dbReference type="AlphaFoldDB" id="A0AAE3HGG6"/>
<dbReference type="EMBL" id="JANKAS010000004">
    <property type="protein sequence ID" value="MCR1898594.1"/>
    <property type="molecule type" value="Genomic_DNA"/>
</dbReference>
<feature type="domain" description="MacB-like periplasmic core" evidence="9">
    <location>
        <begin position="19"/>
        <end position="180"/>
    </location>
</feature>
<keyword evidence="2" id="KW-1003">Cell membrane</keyword>
<keyword evidence="11" id="KW-1185">Reference proteome</keyword>
<sequence length="884" mass="100660">MKKHLKLSLKYMLNYPKRTIAMILSIFLSIFFIVTMGSLSQSSRNADVLNVKKATGAQHVIFREVNQGDIHQIQSNPKVKKLANMFYYDTWMARNGLRVNLLGGEENILYMEDTKILTGRFPTKGKEIALEEWVLERLNLSKKIDQTLNIPLQQGGEPQEFKLTGIIKDRADEKSTGNMEGYVAYHKENLLGREEHINSLVEFKEKTDIPREIKALGKSLNLKDEEILPNKMLLNAMGNLEGIDWELVKIAFVLMLVGGMVIYSVYNISSLKRIQQYGILRAIGSTKKQLIYMMLGEIGIIYVIGAILGVLAGSVFVHLFKGINMDLFTVEGLGGKLDIILISPRAIQLALIIGLGSVLAAGGRAIWMAGRISPIEAMKRNTQDKKIEFKDREGWIEGHLDISNRISYRNLMRNKKALLFTAITMTIGCSIYMVGSFRAEMFDRDREYYNNIYKSKAYEFTLNVNEGAPIKQVYSLDEIKELEKLPQVEDVLARGVVYSRLEFPTTALNGNFGRNYLKYMQKRDMALRVQSAAPVEGKSGFAFESEDKRKTTIRNTILGLSPEELKPLEKDLKAGHLPDLKAEELQGLVYIPKATEKGTFVSATGKEKKEPVIDLKVGDKIKVAYPKEGYEKSIENYLLIMDYEKYKEAYIDKEITITGMIEELPVQDNFHLGTSNAPYLLMTEEGFKEFTGMDGYRIISIDMKDNASRTQYQELQKKVQKLSEVIPGTNLMNQVELQKSTEESGRQYKTLRNTIAGILIFISGLSIYNNINYNLLSRLREHGILKAIGLTQRQFKKMIQFEGLAYGWISAFFACSISFLIQLGTFLYWAYISPFPLYQKQFFLQWQPYILVLVINLIIGYLATLGPIYQVNKTEITEEIRTVE</sequence>
<evidence type="ECO:0000256" key="2">
    <source>
        <dbReference type="ARBA" id="ARBA00022475"/>
    </source>
</evidence>
<keyword evidence="5 7" id="KW-0472">Membrane</keyword>
<evidence type="ECO:0000256" key="3">
    <source>
        <dbReference type="ARBA" id="ARBA00022692"/>
    </source>
</evidence>
<evidence type="ECO:0000256" key="7">
    <source>
        <dbReference type="SAM" id="Phobius"/>
    </source>
</evidence>
<protein>
    <submittedName>
        <fullName evidence="10">FtsX-like permease family protein</fullName>
    </submittedName>
</protein>
<organism evidence="10 11">
    <name type="scientific">Irregularibacter muris</name>
    <dbReference type="NCBI Taxonomy" id="1796619"/>
    <lineage>
        <taxon>Bacteria</taxon>
        <taxon>Bacillati</taxon>
        <taxon>Bacillota</taxon>
        <taxon>Clostridia</taxon>
        <taxon>Eubacteriales</taxon>
        <taxon>Eubacteriaceae</taxon>
        <taxon>Irregularibacter</taxon>
    </lineage>
</organism>
<feature type="transmembrane region" description="Helical" evidence="7">
    <location>
        <begin position="849"/>
        <end position="869"/>
    </location>
</feature>
<feature type="domain" description="ABC3 transporter permease C-terminal" evidence="8">
    <location>
        <begin position="250"/>
        <end position="374"/>
    </location>
</feature>
<evidence type="ECO:0000256" key="4">
    <source>
        <dbReference type="ARBA" id="ARBA00022989"/>
    </source>
</evidence>
<evidence type="ECO:0000256" key="6">
    <source>
        <dbReference type="ARBA" id="ARBA00038076"/>
    </source>
</evidence>
<evidence type="ECO:0000313" key="10">
    <source>
        <dbReference type="EMBL" id="MCR1898594.1"/>
    </source>
</evidence>
<evidence type="ECO:0000256" key="1">
    <source>
        <dbReference type="ARBA" id="ARBA00004651"/>
    </source>
</evidence>
<proteinExistence type="inferred from homology"/>
<evidence type="ECO:0000313" key="11">
    <source>
        <dbReference type="Proteomes" id="UP001205748"/>
    </source>
</evidence>
<evidence type="ECO:0000259" key="8">
    <source>
        <dbReference type="Pfam" id="PF02687"/>
    </source>
</evidence>
<dbReference type="Pfam" id="PF12704">
    <property type="entry name" value="MacB_PCD"/>
    <property type="match status" value="1"/>
</dbReference>
<feature type="transmembrane region" description="Helical" evidence="7">
    <location>
        <begin position="754"/>
        <end position="771"/>
    </location>
</feature>